<dbReference type="EMBL" id="VLXZ01000001">
    <property type="protein sequence ID" value="TSB48074.1"/>
    <property type="molecule type" value="Genomic_DNA"/>
</dbReference>
<proteinExistence type="predicted"/>
<sequence length="89" mass="9936">MIQIYGISSDGYLTNSEILPPTAATWRTYRTNVQPVAKNSDWSLTPKAFGGLEYEIIGKPHKDVVTIYTSRGNRNIYVAPSTGVKIFKK</sequence>
<evidence type="ECO:0000313" key="2">
    <source>
        <dbReference type="Proteomes" id="UP000318521"/>
    </source>
</evidence>
<keyword evidence="2" id="KW-1185">Reference proteome</keyword>
<gene>
    <name evidence="1" type="ORF">FN960_00520</name>
</gene>
<organism evidence="1 2">
    <name type="scientific">Alkalicoccobacillus porphyridii</name>
    <dbReference type="NCBI Taxonomy" id="2597270"/>
    <lineage>
        <taxon>Bacteria</taxon>
        <taxon>Bacillati</taxon>
        <taxon>Bacillota</taxon>
        <taxon>Bacilli</taxon>
        <taxon>Bacillales</taxon>
        <taxon>Bacillaceae</taxon>
        <taxon>Alkalicoccobacillus</taxon>
    </lineage>
</organism>
<dbReference type="OrthoDB" id="9805070at2"/>
<reference evidence="1 2" key="1">
    <citation type="submission" date="2019-07" db="EMBL/GenBank/DDBJ databases">
        <authorList>
            <person name="Park Y.J."/>
            <person name="Jeong S.E."/>
            <person name="Jung H.S."/>
        </authorList>
    </citation>
    <scope>NUCLEOTIDE SEQUENCE [LARGE SCALE GENOMIC DNA]</scope>
    <source>
        <strain evidence="2">P16(2019)</strain>
    </source>
</reference>
<name>A0A554A301_9BACI</name>
<accession>A0A554A301</accession>
<dbReference type="Proteomes" id="UP000318521">
    <property type="component" value="Unassembled WGS sequence"/>
</dbReference>
<comment type="caution">
    <text evidence="1">The sequence shown here is derived from an EMBL/GenBank/DDBJ whole genome shotgun (WGS) entry which is preliminary data.</text>
</comment>
<dbReference type="AlphaFoldDB" id="A0A554A301"/>
<dbReference type="RefSeq" id="WP_143846420.1">
    <property type="nucleotide sequence ID" value="NZ_VLXZ01000001.1"/>
</dbReference>
<protein>
    <submittedName>
        <fullName evidence="1">Uncharacterized protein</fullName>
    </submittedName>
</protein>
<evidence type="ECO:0000313" key="1">
    <source>
        <dbReference type="EMBL" id="TSB48074.1"/>
    </source>
</evidence>